<dbReference type="InterPro" id="IPR036691">
    <property type="entry name" value="Endo/exonu/phosph_ase_sf"/>
</dbReference>
<dbReference type="PANTHER" id="PTHR46890:SF48">
    <property type="entry name" value="RNA-DIRECTED DNA POLYMERASE"/>
    <property type="match status" value="1"/>
</dbReference>
<dbReference type="PANTHER" id="PTHR46890">
    <property type="entry name" value="NON-LTR RETROLELEMENT REVERSE TRANSCRIPTASE-LIKE PROTEIN-RELATED"/>
    <property type="match status" value="1"/>
</dbReference>
<dbReference type="Gene3D" id="3.60.10.10">
    <property type="entry name" value="Endonuclease/exonuclease/phosphatase"/>
    <property type="match status" value="1"/>
</dbReference>
<dbReference type="Pfam" id="PF03372">
    <property type="entry name" value="Exo_endo_phos"/>
    <property type="match status" value="1"/>
</dbReference>
<feature type="domain" description="Reverse transcriptase" evidence="1">
    <location>
        <begin position="484"/>
        <end position="638"/>
    </location>
</feature>
<dbReference type="InterPro" id="IPR000477">
    <property type="entry name" value="RT_dom"/>
</dbReference>
<gene>
    <name evidence="2" type="ORF">Sradi_5676200</name>
</gene>
<name>A0AAW2L1T8_SESRA</name>
<dbReference type="AlphaFoldDB" id="A0AAW2L1T8"/>
<dbReference type="Pfam" id="PF00078">
    <property type="entry name" value="RVT_1"/>
    <property type="match status" value="1"/>
</dbReference>
<dbReference type="CDD" id="cd01650">
    <property type="entry name" value="RT_nLTR_like"/>
    <property type="match status" value="1"/>
</dbReference>
<dbReference type="PROSITE" id="PS50878">
    <property type="entry name" value="RT_POL"/>
    <property type="match status" value="1"/>
</dbReference>
<organism evidence="2">
    <name type="scientific">Sesamum radiatum</name>
    <name type="common">Black benniseed</name>
    <dbReference type="NCBI Taxonomy" id="300843"/>
    <lineage>
        <taxon>Eukaryota</taxon>
        <taxon>Viridiplantae</taxon>
        <taxon>Streptophyta</taxon>
        <taxon>Embryophyta</taxon>
        <taxon>Tracheophyta</taxon>
        <taxon>Spermatophyta</taxon>
        <taxon>Magnoliopsida</taxon>
        <taxon>eudicotyledons</taxon>
        <taxon>Gunneridae</taxon>
        <taxon>Pentapetalae</taxon>
        <taxon>asterids</taxon>
        <taxon>lamiids</taxon>
        <taxon>Lamiales</taxon>
        <taxon>Pedaliaceae</taxon>
        <taxon>Sesamum</taxon>
    </lineage>
</organism>
<sequence length="638" mass="73409">MKIITWNCRGLARPAARRMLRDLLHSYKPDVIFLCEVKTTHTDKISAILRNSNLCFYDFVPAFNKAGGLCLAWTPSVSVNIVLKYPWLINALIFLNVDPRPWQFTGVHCPAVTSLKPSFWQSLNDIFNSFDGPWLVMGDFNDVLSQVEKKGGKPFASASRNALGDELNFCNLIDLGFSGYRFTWSNKRPGMANIQSRLDRGVANAEWCLLYPKAHILHLPPTASDHCPLLLETHPNYANRSRPFLFEEMWFRDFSCETLIADVCLSPVAGCPILRLHNLLKSLRIELRKWNRRTFGWCQDNINRIKQSLNDLQPLDQTSEVLAMQENLQCELDEQLLRLETKWRQKAKQMWLKDGDANTKFFHLTAILQSKANFIHSIKTRDNNVATDWEHIGNEFSIYFRSLFKSELDQSQPLPIEHISELMRCVISEEENSEICALPTTEEIKGVVFNMASFKSPGPDGFPPCFFKKYWHIVGKHLNEAVRHFFLSGQLPPAINHTYITLIPKSLKADTVENFRPISLCNTTYKVISKILANRLKPLLDKFISPLQMAFVPSRTINENSILSHEIMHYLHRKKGKKGFMAIKIDLTKAYDRVEWPLLIQILKSIGLCDRFVTWVSQCISSPSFSLLINGRLPQRRH</sequence>
<dbReference type="EMBL" id="JACGWJ010000026">
    <property type="protein sequence ID" value="KAL0312769.1"/>
    <property type="molecule type" value="Genomic_DNA"/>
</dbReference>
<dbReference type="InterPro" id="IPR005135">
    <property type="entry name" value="Endo/exonuclease/phosphatase"/>
</dbReference>
<reference evidence="2" key="1">
    <citation type="submission" date="2020-06" db="EMBL/GenBank/DDBJ databases">
        <authorList>
            <person name="Li T."/>
            <person name="Hu X."/>
            <person name="Zhang T."/>
            <person name="Song X."/>
            <person name="Zhang H."/>
            <person name="Dai N."/>
            <person name="Sheng W."/>
            <person name="Hou X."/>
            <person name="Wei L."/>
        </authorList>
    </citation>
    <scope>NUCLEOTIDE SEQUENCE</scope>
    <source>
        <strain evidence="2">G02</strain>
        <tissue evidence="2">Leaf</tissue>
    </source>
</reference>
<reference evidence="2" key="2">
    <citation type="journal article" date="2024" name="Plant">
        <title>Genomic evolution and insights into agronomic trait innovations of Sesamum species.</title>
        <authorList>
            <person name="Miao H."/>
            <person name="Wang L."/>
            <person name="Qu L."/>
            <person name="Liu H."/>
            <person name="Sun Y."/>
            <person name="Le M."/>
            <person name="Wang Q."/>
            <person name="Wei S."/>
            <person name="Zheng Y."/>
            <person name="Lin W."/>
            <person name="Duan Y."/>
            <person name="Cao H."/>
            <person name="Xiong S."/>
            <person name="Wang X."/>
            <person name="Wei L."/>
            <person name="Li C."/>
            <person name="Ma Q."/>
            <person name="Ju M."/>
            <person name="Zhao R."/>
            <person name="Li G."/>
            <person name="Mu C."/>
            <person name="Tian Q."/>
            <person name="Mei H."/>
            <person name="Zhang T."/>
            <person name="Gao T."/>
            <person name="Zhang H."/>
        </authorList>
    </citation>
    <scope>NUCLEOTIDE SEQUENCE</scope>
    <source>
        <strain evidence="2">G02</strain>
    </source>
</reference>
<dbReference type="SUPFAM" id="SSF56219">
    <property type="entry name" value="DNase I-like"/>
    <property type="match status" value="1"/>
</dbReference>
<comment type="caution">
    <text evidence="2">The sequence shown here is derived from an EMBL/GenBank/DDBJ whole genome shotgun (WGS) entry which is preliminary data.</text>
</comment>
<protein>
    <recommendedName>
        <fullName evidence="1">Reverse transcriptase domain-containing protein</fullName>
    </recommendedName>
</protein>
<dbReference type="GO" id="GO:0003824">
    <property type="term" value="F:catalytic activity"/>
    <property type="evidence" value="ECO:0007669"/>
    <property type="project" value="InterPro"/>
</dbReference>
<evidence type="ECO:0000313" key="2">
    <source>
        <dbReference type="EMBL" id="KAL0312769.1"/>
    </source>
</evidence>
<dbReference type="SUPFAM" id="SSF56672">
    <property type="entry name" value="DNA/RNA polymerases"/>
    <property type="match status" value="1"/>
</dbReference>
<proteinExistence type="predicted"/>
<evidence type="ECO:0000259" key="1">
    <source>
        <dbReference type="PROSITE" id="PS50878"/>
    </source>
</evidence>
<dbReference type="InterPro" id="IPR043502">
    <property type="entry name" value="DNA/RNA_pol_sf"/>
</dbReference>
<accession>A0AAW2L1T8</accession>
<dbReference type="InterPro" id="IPR052343">
    <property type="entry name" value="Retrotransposon-Effector_Assoc"/>
</dbReference>